<evidence type="ECO:0000313" key="6">
    <source>
        <dbReference type="EMBL" id="EDK25513.1"/>
    </source>
</evidence>
<dbReference type="PANTHER" id="PTHR30246:SF1">
    <property type="entry name" value="2-DEHYDRO-3-DEOXY-6-PHOSPHOGALACTONATE ALDOLASE-RELATED"/>
    <property type="match status" value="1"/>
</dbReference>
<evidence type="ECO:0000256" key="5">
    <source>
        <dbReference type="ARBA" id="ARBA00023277"/>
    </source>
</evidence>
<evidence type="ECO:0000256" key="1">
    <source>
        <dbReference type="ARBA" id="ARBA00004761"/>
    </source>
</evidence>
<dbReference type="RefSeq" id="WP_004845592.1">
    <property type="nucleotide sequence ID" value="NZ_DS264345.1"/>
</dbReference>
<keyword evidence="5" id="KW-0119">Carbohydrate metabolism</keyword>
<name>A5KJL0_9FIRM</name>
<comment type="caution">
    <text evidence="6">The sequence shown here is derived from an EMBL/GenBank/DDBJ whole genome shotgun (WGS) entry which is preliminary data.</text>
</comment>
<reference evidence="6 7" key="2">
    <citation type="submission" date="2007-04" db="EMBL/GenBank/DDBJ databases">
        <title>Draft genome sequence of Ruminococcus torques (ATCC 27756).</title>
        <authorList>
            <person name="Sudarsanam P."/>
            <person name="Ley R."/>
            <person name="Guruge J."/>
            <person name="Turnbaugh P.J."/>
            <person name="Mahowald M."/>
            <person name="Liep D."/>
            <person name="Gordon J."/>
        </authorList>
    </citation>
    <scope>NUCLEOTIDE SEQUENCE [LARGE SCALE GENOMIC DNA]</scope>
    <source>
        <strain evidence="6 7">ATCC 27756</strain>
    </source>
</reference>
<proteinExistence type="inferred from homology"/>
<dbReference type="Proteomes" id="UP000003577">
    <property type="component" value="Unassembled WGS sequence"/>
</dbReference>
<dbReference type="CDD" id="cd00452">
    <property type="entry name" value="KDPG_aldolase"/>
    <property type="match status" value="1"/>
</dbReference>
<dbReference type="EMBL" id="AAVP02000001">
    <property type="protein sequence ID" value="EDK25513.1"/>
    <property type="molecule type" value="Genomic_DNA"/>
</dbReference>
<evidence type="ECO:0000256" key="2">
    <source>
        <dbReference type="ARBA" id="ARBA00006906"/>
    </source>
</evidence>
<dbReference type="Pfam" id="PF01081">
    <property type="entry name" value="Aldolase"/>
    <property type="match status" value="1"/>
</dbReference>
<dbReference type="InterPro" id="IPR000887">
    <property type="entry name" value="Aldlse_KDPG_KHG"/>
</dbReference>
<accession>A5KJL0</accession>
<dbReference type="AlphaFoldDB" id="A5KJL0"/>
<comment type="pathway">
    <text evidence="1">Carbohydrate acid metabolism.</text>
</comment>
<dbReference type="HOGENOM" id="CLU_077795_2_2_9"/>
<dbReference type="Gene3D" id="3.20.20.70">
    <property type="entry name" value="Aldolase class I"/>
    <property type="match status" value="1"/>
</dbReference>
<comment type="subunit">
    <text evidence="3">Homotrimer.</text>
</comment>
<reference evidence="6 7" key="1">
    <citation type="submission" date="2007-03" db="EMBL/GenBank/DDBJ databases">
        <authorList>
            <person name="Fulton L."/>
            <person name="Clifton S."/>
            <person name="Fulton B."/>
            <person name="Xu J."/>
            <person name="Minx P."/>
            <person name="Pepin K.H."/>
            <person name="Johnson M."/>
            <person name="Thiruvilangam P."/>
            <person name="Bhonagiri V."/>
            <person name="Nash W.E."/>
            <person name="Mardis E.R."/>
            <person name="Wilson R.K."/>
        </authorList>
    </citation>
    <scope>NUCLEOTIDE SEQUENCE [LARGE SCALE GENOMIC DNA]</scope>
    <source>
        <strain evidence="6 7">ATCC 27756</strain>
    </source>
</reference>
<organism evidence="6 7">
    <name type="scientific">[Ruminococcus] torques ATCC 27756</name>
    <dbReference type="NCBI Taxonomy" id="411460"/>
    <lineage>
        <taxon>Bacteria</taxon>
        <taxon>Bacillati</taxon>
        <taxon>Bacillota</taxon>
        <taxon>Clostridia</taxon>
        <taxon>Lachnospirales</taxon>
        <taxon>Lachnospiraceae</taxon>
        <taxon>Mediterraneibacter</taxon>
    </lineage>
</organism>
<gene>
    <name evidence="6" type="ORF">RUMTOR_00408</name>
</gene>
<evidence type="ECO:0000256" key="4">
    <source>
        <dbReference type="ARBA" id="ARBA00023239"/>
    </source>
</evidence>
<comment type="similarity">
    <text evidence="2">Belongs to the KHG/KDPG aldolase family.</text>
</comment>
<dbReference type="InterPro" id="IPR013785">
    <property type="entry name" value="Aldolase_TIM"/>
</dbReference>
<dbReference type="SUPFAM" id="SSF51569">
    <property type="entry name" value="Aldolase"/>
    <property type="match status" value="1"/>
</dbReference>
<dbReference type="GO" id="GO:0016829">
    <property type="term" value="F:lyase activity"/>
    <property type="evidence" value="ECO:0007669"/>
    <property type="project" value="UniProtKB-KW"/>
</dbReference>
<dbReference type="GeneID" id="97329118"/>
<evidence type="ECO:0000256" key="3">
    <source>
        <dbReference type="ARBA" id="ARBA00011233"/>
    </source>
</evidence>
<protein>
    <submittedName>
        <fullName evidence="6">KDPG and KHG aldolase</fullName>
    </submittedName>
</protein>
<sequence length="205" mass="22874">MMLESARLVSIIREVEEKEIISIIEGLVEEGIRWFEISLSDGENGMKCIRTSRKYFEGRDVYIGAGTVKKKEEIDVLSDMGVPYILTPGFDEQIVRYALEKKIEVLPGVLTPSEVQAAVNCGIHLAKLFPADAFSDRYIKALKGPFPEMDYVAVGGVTPENAVNFYRLGYKGVAAGSNLVPKHAKRSDLKKIRETARKYVEVSQI</sequence>
<dbReference type="PANTHER" id="PTHR30246">
    <property type="entry name" value="2-KETO-3-DEOXY-6-PHOSPHOGLUCONATE ALDOLASE"/>
    <property type="match status" value="1"/>
</dbReference>
<evidence type="ECO:0000313" key="7">
    <source>
        <dbReference type="Proteomes" id="UP000003577"/>
    </source>
</evidence>
<keyword evidence="4" id="KW-0456">Lyase</keyword>
<dbReference type="PaxDb" id="411460-RUMTOR_00408"/>